<protein>
    <submittedName>
        <fullName evidence="2">Uncharacterized protein</fullName>
    </submittedName>
</protein>
<reference evidence="2" key="1">
    <citation type="submission" date="2022-11" db="EMBL/GenBank/DDBJ databases">
        <title>Minimal conservation of predation-associated metabolite biosynthetic gene clusters underscores biosynthetic potential of Myxococcota including descriptions for ten novel species: Archangium lansinium sp. nov., Myxococcus landrumus sp. nov., Nannocystis bai.</title>
        <authorList>
            <person name="Ahearne A."/>
            <person name="Stevens C."/>
            <person name="Phillips K."/>
        </authorList>
    </citation>
    <scope>NUCLEOTIDE SEQUENCE</scope>
    <source>
        <strain evidence="2">Na p29</strain>
    </source>
</reference>
<feature type="region of interest" description="Disordered" evidence="1">
    <location>
        <begin position="1"/>
        <end position="76"/>
    </location>
</feature>
<dbReference type="AlphaFoldDB" id="A0A9X3IVT5"/>
<comment type="caution">
    <text evidence="2">The sequence shown here is derived from an EMBL/GenBank/DDBJ whole genome shotgun (WGS) entry which is preliminary data.</text>
</comment>
<feature type="compositionally biased region" description="Gly residues" evidence="1">
    <location>
        <begin position="269"/>
        <end position="278"/>
    </location>
</feature>
<organism evidence="2 3">
    <name type="scientific">Nannocystis pusilla</name>
    <dbReference type="NCBI Taxonomy" id="889268"/>
    <lineage>
        <taxon>Bacteria</taxon>
        <taxon>Pseudomonadati</taxon>
        <taxon>Myxococcota</taxon>
        <taxon>Polyangia</taxon>
        <taxon>Nannocystales</taxon>
        <taxon>Nannocystaceae</taxon>
        <taxon>Nannocystis</taxon>
    </lineage>
</organism>
<evidence type="ECO:0000313" key="3">
    <source>
        <dbReference type="Proteomes" id="UP001150924"/>
    </source>
</evidence>
<name>A0A9X3IVT5_9BACT</name>
<evidence type="ECO:0000256" key="1">
    <source>
        <dbReference type="SAM" id="MobiDB-lite"/>
    </source>
</evidence>
<keyword evidence="3" id="KW-1185">Reference proteome</keyword>
<dbReference type="RefSeq" id="WP_267767513.1">
    <property type="nucleotide sequence ID" value="NZ_JAPNKE010000002.1"/>
</dbReference>
<feature type="compositionally biased region" description="Basic and acidic residues" evidence="1">
    <location>
        <begin position="46"/>
        <end position="59"/>
    </location>
</feature>
<dbReference type="EMBL" id="JAPNKE010000002">
    <property type="protein sequence ID" value="MCY1005726.1"/>
    <property type="molecule type" value="Genomic_DNA"/>
</dbReference>
<proteinExistence type="predicted"/>
<accession>A0A9X3IVT5</accession>
<feature type="region of interest" description="Disordered" evidence="1">
    <location>
        <begin position="268"/>
        <end position="309"/>
    </location>
</feature>
<dbReference type="Proteomes" id="UP001150924">
    <property type="component" value="Unassembled WGS sequence"/>
</dbReference>
<gene>
    <name evidence="2" type="ORF">OV079_09145</name>
</gene>
<evidence type="ECO:0000313" key="2">
    <source>
        <dbReference type="EMBL" id="MCY1005726.1"/>
    </source>
</evidence>
<sequence>MSSPPGKLGDGQPRLAVDAREGEALGGDDLDLDPRRIDAGILDDGEERRLADVAERGERDDVDAGGGDDPRGALVGGEHDVARVGADGHAVGDAGGEVEDGQLLVAAGALLLGAVDVVVDEHVLAAGADGEVVGAGGDLVDLDGGGAGLAGAQDGDVVAALIEDDDAAGVARLPGDRLDDGRALADLDDVDDEVRGVDDRDRVGRLAGAVDVLAAGPRDAKITVVLGLGRGRFAGRGAVGGADAVAVAGVRAAVGGAVAVVPAGELVRGAGGQAGGETQGQRPRRSQRLHEQLQVPVRSRQGKGKEPRC</sequence>